<evidence type="ECO:0000256" key="7">
    <source>
        <dbReference type="ARBA" id="ARBA00022884"/>
    </source>
</evidence>
<proteinExistence type="inferred from homology"/>
<evidence type="ECO:0000256" key="8">
    <source>
        <dbReference type="ARBA" id="ARBA00023054"/>
    </source>
</evidence>
<feature type="compositionally biased region" description="Low complexity" evidence="12">
    <location>
        <begin position="400"/>
        <end position="430"/>
    </location>
</feature>
<feature type="compositionally biased region" description="Polar residues" evidence="12">
    <location>
        <begin position="7"/>
        <end position="33"/>
    </location>
</feature>
<comment type="function">
    <text evidence="10">RNA-binding protein that binds specific mRNAs including the ASH1 mRNA, coding for a repressor of the HO endonuclease. Part of the mRNA localization machinery that restricts accumulation of certain proteins to the bud and in the daughter cell. Required for the delivery of cortical endoplasmic reticulum into the emerging bud.</text>
</comment>
<evidence type="ECO:0000256" key="12">
    <source>
        <dbReference type="SAM" id="MobiDB-lite"/>
    </source>
</evidence>
<keyword evidence="6 11" id="KW-0256">Endoplasmic reticulum</keyword>
<reference evidence="13 14" key="1">
    <citation type="submission" date="2020-07" db="EMBL/GenBank/DDBJ databases">
        <title>The yeast mating-type switching endonuclease HO is a domesticated member of an unorthodox homing genetic element family.</title>
        <authorList>
            <person name="Coughlan A.Y."/>
            <person name="Lombardi L."/>
            <person name="Braun-Galleani S."/>
            <person name="Martos A.R."/>
            <person name="Galeote V."/>
            <person name="Bigey F."/>
            <person name="Dequin S."/>
            <person name="Byrne K.P."/>
            <person name="Wolfe K.H."/>
        </authorList>
    </citation>
    <scope>NUCLEOTIDE SEQUENCE [LARGE SCALE GENOMIC DNA]</scope>
    <source>
        <strain evidence="13 14">NRRL Y-6702</strain>
    </source>
</reference>
<feature type="region of interest" description="Disordered" evidence="12">
    <location>
        <begin position="1"/>
        <end position="47"/>
    </location>
</feature>
<feature type="region of interest" description="Disordered" evidence="12">
    <location>
        <begin position="334"/>
        <end position="443"/>
    </location>
</feature>
<dbReference type="GO" id="GO:0003723">
    <property type="term" value="F:RNA binding"/>
    <property type="evidence" value="ECO:0007669"/>
    <property type="project" value="UniProtKB-KW"/>
</dbReference>
<sequence>MVEFLGESSQGMWKSSQSQLQSPTKIDLQSVSPDGSPPKLGPNHSLFMASIGNSPTRRRLQIDSTAELNSQAGETDMNAGGRSSTRAIESLHQRIDSLTNTNLQLTIQSNSLLEKLENAQQRELKLLESTSSLKHENENLGSMLNRKTRKLKDVEEELYQIKLEHNAVLEERVKLEAEHKFTDEKARTLESKMEMGCAQYDAIVDSLTHYKTHYKVQINELREELETLRSEQTQHFDKVCRDSKTLDLKLQDFDYKYENLQQAEDVRLQFFNDQCGDILKQFNLHSWVDLYRESKKMVIAYAERMELDLPKSFTKLIEDPLLVDVESASFQIPGARSTSDNACSHPLKVPKLRNKSHGSSGNNSHTKRSSFYGGNKQIHNSPLPGTLPGVRRSSSRRVKSSTSDISNSSAESSPIITSSASRNASSPSPRMVQTPSFRKKNDA</sequence>
<keyword evidence="9 11" id="KW-0472">Membrane</keyword>
<gene>
    <name evidence="11" type="primary">SHE3</name>
    <name evidence="13" type="ORF">HG535_0A01890</name>
</gene>
<dbReference type="GO" id="GO:0005789">
    <property type="term" value="C:endoplasmic reticulum membrane"/>
    <property type="evidence" value="ECO:0007669"/>
    <property type="project" value="UniProtKB-SubCell"/>
</dbReference>
<dbReference type="GO" id="GO:0051028">
    <property type="term" value="P:mRNA transport"/>
    <property type="evidence" value="ECO:0007669"/>
    <property type="project" value="UniProtKB-UniRule"/>
</dbReference>
<feature type="coiled-coil region" evidence="11">
    <location>
        <begin position="88"/>
        <end position="238"/>
    </location>
</feature>
<organism evidence="13 14">
    <name type="scientific">Zygotorulaspora mrakii</name>
    <name type="common">Zygosaccharomyces mrakii</name>
    <dbReference type="NCBI Taxonomy" id="42260"/>
    <lineage>
        <taxon>Eukaryota</taxon>
        <taxon>Fungi</taxon>
        <taxon>Dikarya</taxon>
        <taxon>Ascomycota</taxon>
        <taxon>Saccharomycotina</taxon>
        <taxon>Saccharomycetes</taxon>
        <taxon>Saccharomycetales</taxon>
        <taxon>Saccharomycetaceae</taxon>
        <taxon>Zygotorulaspora</taxon>
    </lineage>
</organism>
<evidence type="ECO:0000313" key="14">
    <source>
        <dbReference type="Proteomes" id="UP000509704"/>
    </source>
</evidence>
<keyword evidence="7 11" id="KW-0694">RNA-binding</keyword>
<dbReference type="AlphaFoldDB" id="A0A7H9AVM4"/>
<dbReference type="OrthoDB" id="6088208at2759"/>
<comment type="subcellular location">
    <subcellularLocation>
        <location evidence="1 11">Endoplasmic reticulum membrane</location>
        <topology evidence="1 11">Peripheral membrane protein</topology>
    </subcellularLocation>
</comment>
<evidence type="ECO:0000313" key="13">
    <source>
        <dbReference type="EMBL" id="QLG70251.1"/>
    </source>
</evidence>
<evidence type="ECO:0000256" key="1">
    <source>
        <dbReference type="ARBA" id="ARBA00004406"/>
    </source>
</evidence>
<comment type="similarity">
    <text evidence="2 11">Belongs to the SHE3 family.</text>
</comment>
<dbReference type="GO" id="GO:0048309">
    <property type="term" value="P:endoplasmic reticulum inheritance"/>
    <property type="evidence" value="ECO:0007669"/>
    <property type="project" value="InterPro"/>
</dbReference>
<keyword evidence="8 11" id="KW-0175">Coiled coil</keyword>
<keyword evidence="14" id="KW-1185">Reference proteome</keyword>
<evidence type="ECO:0000256" key="4">
    <source>
        <dbReference type="ARBA" id="ARBA00022448"/>
    </source>
</evidence>
<dbReference type="InterPro" id="IPR031398">
    <property type="entry name" value="She3"/>
</dbReference>
<dbReference type="Pfam" id="PF17078">
    <property type="entry name" value="SHE3"/>
    <property type="match status" value="1"/>
</dbReference>
<keyword evidence="5 11" id="KW-0509">mRNA transport</keyword>
<evidence type="ECO:0000256" key="9">
    <source>
        <dbReference type="ARBA" id="ARBA00023136"/>
    </source>
</evidence>
<dbReference type="Proteomes" id="UP000509704">
    <property type="component" value="Chromosome 1"/>
</dbReference>
<evidence type="ECO:0000256" key="3">
    <source>
        <dbReference type="ARBA" id="ARBA00019884"/>
    </source>
</evidence>
<dbReference type="EMBL" id="CP058604">
    <property type="protein sequence ID" value="QLG70251.1"/>
    <property type="molecule type" value="Genomic_DNA"/>
</dbReference>
<keyword evidence="4 11" id="KW-0813">Transport</keyword>
<name>A0A7H9AVM4_ZYGMR</name>
<evidence type="ECO:0000256" key="6">
    <source>
        <dbReference type="ARBA" id="ARBA00022824"/>
    </source>
</evidence>
<evidence type="ECO:0000256" key="10">
    <source>
        <dbReference type="ARBA" id="ARBA00024975"/>
    </source>
</evidence>
<evidence type="ECO:0000256" key="11">
    <source>
        <dbReference type="RuleBase" id="RU362142"/>
    </source>
</evidence>
<evidence type="ECO:0000256" key="2">
    <source>
        <dbReference type="ARBA" id="ARBA00008123"/>
    </source>
</evidence>
<accession>A0A7H9AVM4</accession>
<evidence type="ECO:0000256" key="5">
    <source>
        <dbReference type="ARBA" id="ARBA00022816"/>
    </source>
</evidence>
<protein>
    <recommendedName>
        <fullName evidence="3 11">SWI5-dependent HO expression protein 3</fullName>
    </recommendedName>
</protein>